<dbReference type="KEGG" id="lpav:PLANPX_2370"/>
<gene>
    <name evidence="9" type="ORF">PLANPX_2370</name>
</gene>
<dbReference type="EC" id="3.1.6.1" evidence="9"/>
<keyword evidence="10" id="KW-1185">Reference proteome</keyword>
<evidence type="ECO:0000313" key="9">
    <source>
        <dbReference type="EMBL" id="BBO32758.1"/>
    </source>
</evidence>
<comment type="similarity">
    <text evidence="2">Belongs to the sulfatase family.</text>
</comment>
<dbReference type="InterPro" id="IPR017850">
    <property type="entry name" value="Alkaline_phosphatase_core_sf"/>
</dbReference>
<feature type="chain" id="PRO_5024821820" evidence="7">
    <location>
        <begin position="22"/>
        <end position="440"/>
    </location>
</feature>
<protein>
    <submittedName>
        <fullName evidence="9">Arylsulfatase</fullName>
        <ecNumber evidence="9">3.1.6.1</ecNumber>
    </submittedName>
</protein>
<dbReference type="PANTHER" id="PTHR42693:SF42">
    <property type="entry name" value="ARYLSULFATASE G"/>
    <property type="match status" value="1"/>
</dbReference>
<dbReference type="InterPro" id="IPR050738">
    <property type="entry name" value="Sulfatase"/>
</dbReference>
<name>A0A5K7X879_9BACT</name>
<keyword evidence="6" id="KW-0106">Calcium</keyword>
<evidence type="ECO:0000256" key="7">
    <source>
        <dbReference type="SAM" id="SignalP"/>
    </source>
</evidence>
<accession>A0A5K7X879</accession>
<evidence type="ECO:0000256" key="4">
    <source>
        <dbReference type="ARBA" id="ARBA00022729"/>
    </source>
</evidence>
<sequence length="440" mass="48521">MLRIFLLLTIAAAICPPALSAAAPPSRPNIVMIVSDDHAWSDYSFMGSRHVHTPNIDRLAAEGLAFPRGYVPSSLCCPSLASVVTGLYPHQHGITGNDPPNKAALPMAQFHQTPEFETGREEMNRLLEAVPTLPRQLGDLGYVSLQTGKWWQGNYKRGGFTAGMTHGSRHGDEGLSIGRKTMEPIYEFIADAREKDQPFFVWYAPMMPHLPHTPPERLLKKYRAIAPSKQVAKYWAMVEWFDETVGSLLSHLDEQGLSDDTIVVYVADNGWITNPETGAAAAKSKQSPYDGGLRTPIILRWPGHIAPEQSDDLAISLDLAPTLLAAAGAKPTAAMPGINLLDKKPRDARTSLQGECFTHDILDLKNPAVSLRYRWIISGHWKLIVPAPQNEPDAKIELYNLQLDPSEEQNLAADHPDVVKQLSTKLDAWWNGEQPATAVE</sequence>
<keyword evidence="3" id="KW-0479">Metal-binding</keyword>
<dbReference type="AlphaFoldDB" id="A0A5K7X879"/>
<evidence type="ECO:0000313" key="10">
    <source>
        <dbReference type="Proteomes" id="UP000326837"/>
    </source>
</evidence>
<dbReference type="SUPFAM" id="SSF53649">
    <property type="entry name" value="Alkaline phosphatase-like"/>
    <property type="match status" value="1"/>
</dbReference>
<dbReference type="Gene3D" id="3.40.720.10">
    <property type="entry name" value="Alkaline Phosphatase, subunit A"/>
    <property type="match status" value="1"/>
</dbReference>
<dbReference type="Pfam" id="PF00884">
    <property type="entry name" value="Sulfatase"/>
    <property type="match status" value="1"/>
</dbReference>
<dbReference type="Gene3D" id="3.30.1120.10">
    <property type="match status" value="1"/>
</dbReference>
<dbReference type="GO" id="GO:0004065">
    <property type="term" value="F:arylsulfatase activity"/>
    <property type="evidence" value="ECO:0007669"/>
    <property type="project" value="UniProtKB-EC"/>
</dbReference>
<keyword evidence="4 7" id="KW-0732">Signal</keyword>
<evidence type="ECO:0000256" key="2">
    <source>
        <dbReference type="ARBA" id="ARBA00008779"/>
    </source>
</evidence>
<comment type="cofactor">
    <cofactor evidence="1">
        <name>Ca(2+)</name>
        <dbReference type="ChEBI" id="CHEBI:29108"/>
    </cofactor>
</comment>
<dbReference type="EMBL" id="AP021861">
    <property type="protein sequence ID" value="BBO32758.1"/>
    <property type="molecule type" value="Genomic_DNA"/>
</dbReference>
<dbReference type="InterPro" id="IPR000917">
    <property type="entry name" value="Sulfatase_N"/>
</dbReference>
<evidence type="ECO:0000256" key="1">
    <source>
        <dbReference type="ARBA" id="ARBA00001913"/>
    </source>
</evidence>
<evidence type="ECO:0000256" key="6">
    <source>
        <dbReference type="ARBA" id="ARBA00022837"/>
    </source>
</evidence>
<reference evidence="10" key="1">
    <citation type="submission" date="2019-10" db="EMBL/GenBank/DDBJ databases">
        <title>Lacipirellula parvula gen. nov., sp. nov., representing a lineage of planctomycetes widespread in freshwater anoxic habitats, and description of the family Lacipirellulaceae.</title>
        <authorList>
            <person name="Dedysh S.N."/>
            <person name="Kulichevskaya I.S."/>
            <person name="Beletsky A.V."/>
            <person name="Rakitin A.L."/>
            <person name="Mardanov A.V."/>
            <person name="Ivanova A.A."/>
            <person name="Saltykova V.X."/>
            <person name="Rijpstra W.I.C."/>
            <person name="Sinninghe Damste J.S."/>
            <person name="Ravin N.V."/>
        </authorList>
    </citation>
    <scope>NUCLEOTIDE SEQUENCE [LARGE SCALE GENOMIC DNA]</scope>
    <source>
        <strain evidence="10">PX69</strain>
    </source>
</reference>
<evidence type="ECO:0000256" key="3">
    <source>
        <dbReference type="ARBA" id="ARBA00022723"/>
    </source>
</evidence>
<evidence type="ECO:0000256" key="5">
    <source>
        <dbReference type="ARBA" id="ARBA00022801"/>
    </source>
</evidence>
<evidence type="ECO:0000259" key="8">
    <source>
        <dbReference type="Pfam" id="PF00884"/>
    </source>
</evidence>
<feature type="domain" description="Sulfatase N-terminal" evidence="8">
    <location>
        <begin position="28"/>
        <end position="329"/>
    </location>
</feature>
<dbReference type="PANTHER" id="PTHR42693">
    <property type="entry name" value="ARYLSULFATASE FAMILY MEMBER"/>
    <property type="match status" value="1"/>
</dbReference>
<dbReference type="Proteomes" id="UP000326837">
    <property type="component" value="Chromosome"/>
</dbReference>
<proteinExistence type="inferred from homology"/>
<feature type="signal peptide" evidence="7">
    <location>
        <begin position="1"/>
        <end position="21"/>
    </location>
</feature>
<dbReference type="RefSeq" id="WP_152098671.1">
    <property type="nucleotide sequence ID" value="NZ_AP021861.1"/>
</dbReference>
<dbReference type="GO" id="GO:0046872">
    <property type="term" value="F:metal ion binding"/>
    <property type="evidence" value="ECO:0007669"/>
    <property type="project" value="UniProtKB-KW"/>
</dbReference>
<keyword evidence="5 9" id="KW-0378">Hydrolase</keyword>
<organism evidence="9 10">
    <name type="scientific">Lacipirellula parvula</name>
    <dbReference type="NCBI Taxonomy" id="2650471"/>
    <lineage>
        <taxon>Bacteria</taxon>
        <taxon>Pseudomonadati</taxon>
        <taxon>Planctomycetota</taxon>
        <taxon>Planctomycetia</taxon>
        <taxon>Pirellulales</taxon>
        <taxon>Lacipirellulaceae</taxon>
        <taxon>Lacipirellula</taxon>
    </lineage>
</organism>